<evidence type="ECO:0000313" key="2">
    <source>
        <dbReference type="Proteomes" id="UP000000582"/>
    </source>
</evidence>
<dbReference type="EMBL" id="BA000036">
    <property type="protein sequence ID" value="BAB98761.1"/>
    <property type="molecule type" value="Genomic_DNA"/>
</dbReference>
<reference evidence="2" key="1">
    <citation type="journal article" date="2003" name="Appl. Microbiol. Biotechnol.">
        <title>The Corynebacterium glutamicum genome: features and impacts on biotechnological processes.</title>
        <authorList>
            <person name="Ikeda M."/>
            <person name="Nakagawa S."/>
        </authorList>
    </citation>
    <scope>NUCLEOTIDE SEQUENCE [LARGE SCALE GENOMIC DNA]</scope>
    <source>
        <strain evidence="2">ATCC 13032 / DSM 20300 / BCRC 11384 / JCM 1318 / LMG 3730 / NCIMB 10025</strain>
    </source>
</reference>
<evidence type="ECO:0000313" key="1">
    <source>
        <dbReference type="EMBL" id="BAB98761.1"/>
    </source>
</evidence>
<dbReference type="HOGENOM" id="CLU_1127595_0_0_11"/>
<keyword evidence="2" id="KW-1185">Reference proteome</keyword>
<dbReference type="Proteomes" id="UP000000582">
    <property type="component" value="Chromosome"/>
</dbReference>
<dbReference type="KEGG" id="cgl:Cgl1368"/>
<dbReference type="STRING" id="196627.cg1548"/>
<sequence>MNKKANDLKPHFMRRRAKYGVLMESHGVGSSTTLARLHIPLMTGAGNMPFDPVGEWVAKSINRELDEYPMTEAEVLEICFRQGQYNLKMEYRISGRKFHVDRGSAEYSLRFNPWTLAQSETSTDANGEETTFTMSPKLTADGWFEPGEAVSKSIFMGSPQLLPRWTQFVTNKLYSRLGEDPLKITMLDSRYLKIVQAATEEDPGWGLFVDWVHDCGLYFCRYGLNREMYQEVEATSVHQWLSGETSFRELERDEIGELQIVNSSTD</sequence>
<gene>
    <name evidence="1" type="ordered locus">Cgl1368</name>
</gene>
<proteinExistence type="predicted"/>
<dbReference type="BioCyc" id="CORYNE:G18NG-10947-MONOMER"/>
<protein>
    <submittedName>
        <fullName evidence="1">Uncharacterized protein</fullName>
    </submittedName>
</protein>
<dbReference type="OrthoDB" id="9834529at2"/>
<accession>Q8NQQ8</accession>
<name>Q8NQQ8_CORGL</name>
<dbReference type="AlphaFoldDB" id="Q8NQQ8"/>
<organism evidence="1 2">
    <name type="scientific">Corynebacterium glutamicum (strain ATCC 13032 / DSM 20300 / JCM 1318 / BCRC 11384 / CCUG 27702 / LMG 3730 / NBRC 12168 / NCIMB 10025 / NRRL B-2784 / 534)</name>
    <dbReference type="NCBI Taxonomy" id="196627"/>
    <lineage>
        <taxon>Bacteria</taxon>
        <taxon>Bacillati</taxon>
        <taxon>Actinomycetota</taxon>
        <taxon>Actinomycetes</taxon>
        <taxon>Mycobacteriales</taxon>
        <taxon>Corynebacteriaceae</taxon>
        <taxon>Corynebacterium</taxon>
    </lineage>
</organism>